<protein>
    <submittedName>
        <fullName evidence="1">Uncharacterized protein</fullName>
    </submittedName>
</protein>
<sequence>MIPPQNPEENILYIGHYGFKTILNPTVIIFHPDLNKHELSSFEIRTRGCHTHISSDPYEIEEHISEDVYDWMEDNRVTLSGDFDFSIREWNEELWFDKEGELVSGLKILCPGTLGPEYEEPWINIYDQAHFAGKDFSIEILEITEDKHKIRLKIEGEFEKYPTLFIGWFPVEYINPNIWIDDFFKDLNENSKELARLKEIHANDSGNIYRNFSNGIYERYFSRNLIEKSPYWEKFNENYNECIIGVANIYGFDAKLKSREVGQDVWAFSKKLIVE</sequence>
<reference evidence="1 2" key="1">
    <citation type="submission" date="2021-12" db="EMBL/GenBank/DDBJ databases">
        <title>Genome sequencing of bacteria with rrn-lacking chromosome and rrn-plasmid.</title>
        <authorList>
            <person name="Anda M."/>
            <person name="Iwasaki W."/>
        </authorList>
    </citation>
    <scope>NUCLEOTIDE SEQUENCE [LARGE SCALE GENOMIC DNA]</scope>
    <source>
        <strain evidence="1 2">DSM 100852</strain>
        <plasmid evidence="1 2">pFA3</plasmid>
    </source>
</reference>
<keyword evidence="2" id="KW-1185">Reference proteome</keyword>
<dbReference type="EMBL" id="AP025317">
    <property type="protein sequence ID" value="BDD12071.1"/>
    <property type="molecule type" value="Genomic_DNA"/>
</dbReference>
<geneLocation type="plasmid" evidence="1 2">
    <name>pFA3</name>
</geneLocation>
<name>A0AAU9DG17_9BACT</name>
<accession>A0AAU9DG17</accession>
<dbReference type="Proteomes" id="UP001348817">
    <property type="component" value="Plasmid pFA3"/>
</dbReference>
<gene>
    <name evidence="1" type="ORF">FUAX_45030</name>
</gene>
<evidence type="ECO:0000313" key="1">
    <source>
        <dbReference type="EMBL" id="BDD12071.1"/>
    </source>
</evidence>
<dbReference type="KEGG" id="fax:FUAX_45030"/>
<organism evidence="1 2">
    <name type="scientific">Fulvitalea axinellae</name>
    <dbReference type="NCBI Taxonomy" id="1182444"/>
    <lineage>
        <taxon>Bacteria</taxon>
        <taxon>Pseudomonadati</taxon>
        <taxon>Bacteroidota</taxon>
        <taxon>Cytophagia</taxon>
        <taxon>Cytophagales</taxon>
        <taxon>Persicobacteraceae</taxon>
        <taxon>Fulvitalea</taxon>
    </lineage>
</organism>
<evidence type="ECO:0000313" key="2">
    <source>
        <dbReference type="Proteomes" id="UP001348817"/>
    </source>
</evidence>
<dbReference type="AlphaFoldDB" id="A0AAU9DG17"/>
<keyword evidence="1" id="KW-0614">Plasmid</keyword>
<proteinExistence type="predicted"/>